<accession>A0ABR3NYW1</accession>
<keyword evidence="2" id="KW-1185">Reference proteome</keyword>
<evidence type="ECO:0000313" key="2">
    <source>
        <dbReference type="Proteomes" id="UP001558613"/>
    </source>
</evidence>
<sequence>MKDRGHCCLILGQPDLSYSCDSSGVSQLWDRCQPATTVTSADPCSTYSTWSSSIMLALWQSSPYSTACVIQAIRNLPSEAFAARPRVLDIAKY</sequence>
<dbReference type="Proteomes" id="UP001558613">
    <property type="component" value="Unassembled WGS sequence"/>
</dbReference>
<dbReference type="EMBL" id="JAYMGO010000001">
    <property type="protein sequence ID" value="KAL1282224.1"/>
    <property type="molecule type" value="Genomic_DNA"/>
</dbReference>
<gene>
    <name evidence="1" type="ORF">QQF64_001027</name>
</gene>
<proteinExistence type="predicted"/>
<reference evidence="1 2" key="1">
    <citation type="submission" date="2023-09" db="EMBL/GenBank/DDBJ databases">
        <authorList>
            <person name="Wang M."/>
        </authorList>
    </citation>
    <scope>NUCLEOTIDE SEQUENCE [LARGE SCALE GENOMIC DNA]</scope>
    <source>
        <strain evidence="1">GT-2023</strain>
        <tissue evidence="1">Liver</tissue>
    </source>
</reference>
<protein>
    <submittedName>
        <fullName evidence="1">Uncharacterized protein</fullName>
    </submittedName>
</protein>
<name>A0ABR3NYW1_9TELE</name>
<evidence type="ECO:0000313" key="1">
    <source>
        <dbReference type="EMBL" id="KAL1282224.1"/>
    </source>
</evidence>
<organism evidence="1 2">
    <name type="scientific">Cirrhinus molitorella</name>
    <name type="common">mud carp</name>
    <dbReference type="NCBI Taxonomy" id="172907"/>
    <lineage>
        <taxon>Eukaryota</taxon>
        <taxon>Metazoa</taxon>
        <taxon>Chordata</taxon>
        <taxon>Craniata</taxon>
        <taxon>Vertebrata</taxon>
        <taxon>Euteleostomi</taxon>
        <taxon>Actinopterygii</taxon>
        <taxon>Neopterygii</taxon>
        <taxon>Teleostei</taxon>
        <taxon>Ostariophysi</taxon>
        <taxon>Cypriniformes</taxon>
        <taxon>Cyprinidae</taxon>
        <taxon>Labeoninae</taxon>
        <taxon>Labeonini</taxon>
        <taxon>Cirrhinus</taxon>
    </lineage>
</organism>
<comment type="caution">
    <text evidence="1">The sequence shown here is derived from an EMBL/GenBank/DDBJ whole genome shotgun (WGS) entry which is preliminary data.</text>
</comment>